<dbReference type="PROSITE" id="PS50076">
    <property type="entry name" value="DNAJ_2"/>
    <property type="match status" value="1"/>
</dbReference>
<proteinExistence type="inferred from homology"/>
<feature type="domain" description="DPH-type MB" evidence="6">
    <location>
        <begin position="99"/>
        <end position="160"/>
    </location>
</feature>
<reference evidence="7 8" key="1">
    <citation type="journal article" date="2021" name="Sci. Rep.">
        <title>Genome sequencing of the multicellular alga Astrephomene provides insights into convergent evolution of germ-soma differentiation.</title>
        <authorList>
            <person name="Yamashita S."/>
            <person name="Yamamoto K."/>
            <person name="Matsuzaki R."/>
            <person name="Suzuki S."/>
            <person name="Yamaguchi H."/>
            <person name="Hirooka S."/>
            <person name="Minakuchi Y."/>
            <person name="Miyagishima S."/>
            <person name="Kawachi M."/>
            <person name="Toyoda A."/>
            <person name="Nozaki H."/>
        </authorList>
    </citation>
    <scope>NUCLEOTIDE SEQUENCE [LARGE SCALE GENOMIC DNA]</scope>
    <source>
        <strain evidence="7 8">NIES-4017</strain>
    </source>
</reference>
<protein>
    <submittedName>
        <fullName evidence="7">Uncharacterized protein</fullName>
    </submittedName>
</protein>
<keyword evidence="4" id="KW-0408">Iron</keyword>
<dbReference type="InterPro" id="IPR018253">
    <property type="entry name" value="DnaJ_domain_CS"/>
</dbReference>
<dbReference type="Pfam" id="PF00226">
    <property type="entry name" value="DnaJ"/>
    <property type="match status" value="1"/>
</dbReference>
<dbReference type="EMBL" id="BMAR01000016">
    <property type="protein sequence ID" value="GFR46838.1"/>
    <property type="molecule type" value="Genomic_DNA"/>
</dbReference>
<dbReference type="GO" id="GO:0008198">
    <property type="term" value="F:ferrous iron binding"/>
    <property type="evidence" value="ECO:0007669"/>
    <property type="project" value="TreeGrafter"/>
</dbReference>
<gene>
    <name evidence="7" type="ORF">Agub_g8476</name>
</gene>
<dbReference type="Gene3D" id="3.10.660.10">
    <property type="entry name" value="DPH Zinc finger"/>
    <property type="match status" value="1"/>
</dbReference>
<evidence type="ECO:0000259" key="6">
    <source>
        <dbReference type="PROSITE" id="PS51074"/>
    </source>
</evidence>
<dbReference type="PRINTS" id="PR00625">
    <property type="entry name" value="JDOMAIN"/>
</dbReference>
<dbReference type="InterPro" id="IPR036869">
    <property type="entry name" value="J_dom_sf"/>
</dbReference>
<organism evidence="7 8">
    <name type="scientific">Astrephomene gubernaculifera</name>
    <dbReference type="NCBI Taxonomy" id="47775"/>
    <lineage>
        <taxon>Eukaryota</taxon>
        <taxon>Viridiplantae</taxon>
        <taxon>Chlorophyta</taxon>
        <taxon>core chlorophytes</taxon>
        <taxon>Chlorophyceae</taxon>
        <taxon>CS clade</taxon>
        <taxon>Chlamydomonadales</taxon>
        <taxon>Astrephomenaceae</taxon>
        <taxon>Astrephomene</taxon>
    </lineage>
</organism>
<dbReference type="AlphaFoldDB" id="A0AAD3DUG0"/>
<evidence type="ECO:0000256" key="1">
    <source>
        <dbReference type="ARBA" id="ARBA00006169"/>
    </source>
</evidence>
<evidence type="ECO:0000256" key="3">
    <source>
        <dbReference type="ARBA" id="ARBA00022833"/>
    </source>
</evidence>
<evidence type="ECO:0000313" key="7">
    <source>
        <dbReference type="EMBL" id="GFR46838.1"/>
    </source>
</evidence>
<dbReference type="CDD" id="cd06257">
    <property type="entry name" value="DnaJ"/>
    <property type="match status" value="1"/>
</dbReference>
<dbReference type="Gene3D" id="1.10.287.110">
    <property type="entry name" value="DnaJ domain"/>
    <property type="match status" value="1"/>
</dbReference>
<dbReference type="Pfam" id="PF05207">
    <property type="entry name" value="Zn_ribbon_CSL"/>
    <property type="match status" value="1"/>
</dbReference>
<dbReference type="SUPFAM" id="SSF144217">
    <property type="entry name" value="CSL zinc finger"/>
    <property type="match status" value="1"/>
</dbReference>
<evidence type="ECO:0000256" key="2">
    <source>
        <dbReference type="ARBA" id="ARBA00022723"/>
    </source>
</evidence>
<dbReference type="PROSITE" id="PS00636">
    <property type="entry name" value="DNAJ_1"/>
    <property type="match status" value="1"/>
</dbReference>
<dbReference type="Proteomes" id="UP001054857">
    <property type="component" value="Unassembled WGS sequence"/>
</dbReference>
<keyword evidence="3" id="KW-0862">Zinc</keyword>
<evidence type="ECO:0000259" key="5">
    <source>
        <dbReference type="PROSITE" id="PS50076"/>
    </source>
</evidence>
<keyword evidence="8" id="KW-1185">Reference proteome</keyword>
<comment type="caution">
    <text evidence="7">The sequence shown here is derived from an EMBL/GenBank/DDBJ whole genome shotgun (WGS) entry which is preliminary data.</text>
</comment>
<evidence type="ECO:0000313" key="8">
    <source>
        <dbReference type="Proteomes" id="UP001054857"/>
    </source>
</evidence>
<dbReference type="PROSITE" id="PS51074">
    <property type="entry name" value="DPH_MB"/>
    <property type="match status" value="1"/>
</dbReference>
<feature type="domain" description="J" evidence="5">
    <location>
        <begin position="6"/>
        <end position="88"/>
    </location>
</feature>
<dbReference type="InterPro" id="IPR001623">
    <property type="entry name" value="DnaJ_domain"/>
</dbReference>
<dbReference type="InterPro" id="IPR007872">
    <property type="entry name" value="DPH_MB_dom"/>
</dbReference>
<comment type="similarity">
    <text evidence="1">Belongs to the DPH4 family.</text>
</comment>
<accession>A0AAD3DUG0</accession>
<name>A0AAD3DUG0_9CHLO</name>
<dbReference type="PANTHER" id="PTHR45255">
    <property type="entry name" value="DNAJ HOMOLOG SUBFAMILY C MEMBER 24"/>
    <property type="match status" value="1"/>
</dbReference>
<keyword evidence="2" id="KW-0479">Metal-binding</keyword>
<dbReference type="GO" id="GO:0001671">
    <property type="term" value="F:ATPase activator activity"/>
    <property type="evidence" value="ECO:0007669"/>
    <property type="project" value="TreeGrafter"/>
</dbReference>
<sequence>MKDALTHYQVLGVSRDVTPEQLKQAYHAAVLKHHPDKTRSERVDGADAASTCEGAVATAVGAATFQVVQKAWEVLRDSGRRAAYDSELSLKEMQQPMSYQDELTLDEMDTDCQDGQGELIYTYPCRCGDQYVLHKSEMANHSTVVVPCRTCSNHVLVRMESP</sequence>
<evidence type="ECO:0000256" key="4">
    <source>
        <dbReference type="ARBA" id="ARBA00023004"/>
    </source>
</evidence>
<dbReference type="PANTHER" id="PTHR45255:SF1">
    <property type="entry name" value="DNAJ HOMOLOG SUBFAMILY C MEMBER 24"/>
    <property type="match status" value="1"/>
</dbReference>
<dbReference type="InterPro" id="IPR036671">
    <property type="entry name" value="DPH_MB_sf"/>
</dbReference>
<dbReference type="SUPFAM" id="SSF46565">
    <property type="entry name" value="Chaperone J-domain"/>
    <property type="match status" value="1"/>
</dbReference>
<dbReference type="SMART" id="SM00271">
    <property type="entry name" value="DnaJ"/>
    <property type="match status" value="1"/>
</dbReference>